<feature type="transmembrane region" description="Helical" evidence="5">
    <location>
        <begin position="337"/>
        <end position="356"/>
    </location>
</feature>
<evidence type="ECO:0000313" key="8">
    <source>
        <dbReference type="Proteomes" id="UP001057455"/>
    </source>
</evidence>
<dbReference type="PANTHER" id="PTHR11132">
    <property type="entry name" value="SOLUTE CARRIER FAMILY 35"/>
    <property type="match status" value="1"/>
</dbReference>
<keyword evidence="2 5" id="KW-0812">Transmembrane</keyword>
<comment type="subcellular location">
    <subcellularLocation>
        <location evidence="1">Membrane</location>
        <topology evidence="1">Multi-pass membrane protein</topology>
    </subcellularLocation>
</comment>
<protein>
    <submittedName>
        <fullName evidence="7">Apicoplast triosephosphate translocator APT1</fullName>
    </submittedName>
</protein>
<feature type="transmembrane region" description="Helical" evidence="5">
    <location>
        <begin position="49"/>
        <end position="67"/>
    </location>
</feature>
<comment type="caution">
    <text evidence="7">The sequence shown here is derived from an EMBL/GenBank/DDBJ whole genome shotgun (WGS) entry which is preliminary data.</text>
</comment>
<evidence type="ECO:0000313" key="7">
    <source>
        <dbReference type="EMBL" id="GFE55931.1"/>
    </source>
</evidence>
<sequence length="370" mass="41270">MDDYAKDKVEVDMVDISKSQVDDKITGDTNKHVDVEMAEESKEQGSMKAVIMQQVMLWSAVTMWYALNVTHIMTSKSFLNALPLPWTVCTLEFVVGWLFAGVFWGTGFRKLPKFPSVWAFSKLFIPLGFVTVFLHCGTIISMALGTVSFTTVIKSAEPVATAILSILILKDYLNIYVYLSLIPIVLGVAVASANELSFNTWSFICALLSNVFEALRAIITKRIDFDDESVGENLSPTNIYMLFTLVASVICLPIALFIEGPYYKEIWIKSTEAMTSHEKGIVIFQFIACGFLYYIYNDFSFYCLGLMNQVTYSVLNTMKRIVVIVVSIIIFKNDVKVLGYVGIATAITGGFLYSLAKQGVCTRHRTAAVV</sequence>
<dbReference type="InterPro" id="IPR050186">
    <property type="entry name" value="TPT_transporter"/>
</dbReference>
<organism evidence="7 8">
    <name type="scientific">Babesia ovis</name>
    <dbReference type="NCBI Taxonomy" id="5869"/>
    <lineage>
        <taxon>Eukaryota</taxon>
        <taxon>Sar</taxon>
        <taxon>Alveolata</taxon>
        <taxon>Apicomplexa</taxon>
        <taxon>Aconoidasida</taxon>
        <taxon>Piroplasmida</taxon>
        <taxon>Babesiidae</taxon>
        <taxon>Babesia</taxon>
    </lineage>
</organism>
<dbReference type="InterPro" id="IPR004853">
    <property type="entry name" value="Sugar_P_trans_dom"/>
</dbReference>
<feature type="domain" description="Sugar phosphate transporter" evidence="6">
    <location>
        <begin position="60"/>
        <end position="354"/>
    </location>
</feature>
<feature type="transmembrane region" description="Helical" evidence="5">
    <location>
        <begin position="151"/>
        <end position="169"/>
    </location>
</feature>
<evidence type="ECO:0000259" key="6">
    <source>
        <dbReference type="Pfam" id="PF03151"/>
    </source>
</evidence>
<feature type="transmembrane region" description="Helical" evidence="5">
    <location>
        <begin position="124"/>
        <end position="144"/>
    </location>
</feature>
<reference evidence="7" key="1">
    <citation type="submission" date="2019-12" db="EMBL/GenBank/DDBJ databases">
        <title>Genome sequence of Babesia ovis.</title>
        <authorList>
            <person name="Yamagishi J."/>
            <person name="Sevinc F."/>
            <person name="Xuan X."/>
        </authorList>
    </citation>
    <scope>NUCLEOTIDE SEQUENCE</scope>
    <source>
        <strain evidence="7">Selcuk</strain>
    </source>
</reference>
<name>A0A9W5WWF8_BABOV</name>
<dbReference type="AlphaFoldDB" id="A0A9W5WWF8"/>
<evidence type="ECO:0000256" key="3">
    <source>
        <dbReference type="ARBA" id="ARBA00022989"/>
    </source>
</evidence>
<feature type="transmembrane region" description="Helical" evidence="5">
    <location>
        <begin position="239"/>
        <end position="258"/>
    </location>
</feature>
<dbReference type="Pfam" id="PF03151">
    <property type="entry name" value="TPT"/>
    <property type="match status" value="1"/>
</dbReference>
<feature type="transmembrane region" description="Helical" evidence="5">
    <location>
        <begin position="175"/>
        <end position="193"/>
    </location>
</feature>
<evidence type="ECO:0000256" key="2">
    <source>
        <dbReference type="ARBA" id="ARBA00022692"/>
    </source>
</evidence>
<dbReference type="InterPro" id="IPR037185">
    <property type="entry name" value="EmrE-like"/>
</dbReference>
<dbReference type="GO" id="GO:0016020">
    <property type="term" value="C:membrane"/>
    <property type="evidence" value="ECO:0007669"/>
    <property type="project" value="UniProtKB-SubCell"/>
</dbReference>
<feature type="transmembrane region" description="Helical" evidence="5">
    <location>
        <begin position="79"/>
        <end position="104"/>
    </location>
</feature>
<feature type="transmembrane region" description="Helical" evidence="5">
    <location>
        <begin position="279"/>
        <end position="296"/>
    </location>
</feature>
<evidence type="ECO:0000256" key="5">
    <source>
        <dbReference type="SAM" id="Phobius"/>
    </source>
</evidence>
<evidence type="ECO:0000256" key="1">
    <source>
        <dbReference type="ARBA" id="ARBA00004141"/>
    </source>
</evidence>
<dbReference type="Proteomes" id="UP001057455">
    <property type="component" value="Unassembled WGS sequence"/>
</dbReference>
<keyword evidence="3 5" id="KW-1133">Transmembrane helix</keyword>
<feature type="transmembrane region" description="Helical" evidence="5">
    <location>
        <begin position="311"/>
        <end position="330"/>
    </location>
</feature>
<keyword evidence="8" id="KW-1185">Reference proteome</keyword>
<accession>A0A9W5WWF8</accession>
<evidence type="ECO:0000256" key="4">
    <source>
        <dbReference type="ARBA" id="ARBA00023136"/>
    </source>
</evidence>
<gene>
    <name evidence="7" type="ORF">BaOVIS_033350</name>
</gene>
<dbReference type="SUPFAM" id="SSF103481">
    <property type="entry name" value="Multidrug resistance efflux transporter EmrE"/>
    <property type="match status" value="2"/>
</dbReference>
<dbReference type="OrthoDB" id="6418713at2759"/>
<feature type="transmembrane region" description="Helical" evidence="5">
    <location>
        <begin position="200"/>
        <end position="219"/>
    </location>
</feature>
<keyword evidence="4 5" id="KW-0472">Membrane</keyword>
<dbReference type="EMBL" id="BLIY01000025">
    <property type="protein sequence ID" value="GFE55931.1"/>
    <property type="molecule type" value="Genomic_DNA"/>
</dbReference>
<proteinExistence type="predicted"/>